<name>A0AAN8DCF7_CHAGU</name>
<organism evidence="2 3">
    <name type="scientific">Champsocephalus gunnari</name>
    <name type="common">Mackerel icefish</name>
    <dbReference type="NCBI Taxonomy" id="52237"/>
    <lineage>
        <taxon>Eukaryota</taxon>
        <taxon>Metazoa</taxon>
        <taxon>Chordata</taxon>
        <taxon>Craniata</taxon>
        <taxon>Vertebrata</taxon>
        <taxon>Euteleostomi</taxon>
        <taxon>Actinopterygii</taxon>
        <taxon>Neopterygii</taxon>
        <taxon>Teleostei</taxon>
        <taxon>Neoteleostei</taxon>
        <taxon>Acanthomorphata</taxon>
        <taxon>Eupercaria</taxon>
        <taxon>Perciformes</taxon>
        <taxon>Notothenioidei</taxon>
        <taxon>Channichthyidae</taxon>
        <taxon>Champsocephalus</taxon>
    </lineage>
</organism>
<feature type="region of interest" description="Disordered" evidence="1">
    <location>
        <begin position="25"/>
        <end position="58"/>
    </location>
</feature>
<evidence type="ECO:0000256" key="1">
    <source>
        <dbReference type="SAM" id="MobiDB-lite"/>
    </source>
</evidence>
<protein>
    <submittedName>
        <fullName evidence="2">Uncharacterized protein</fullName>
    </submittedName>
</protein>
<keyword evidence="3" id="KW-1185">Reference proteome</keyword>
<dbReference type="EMBL" id="JAURVH010001524">
    <property type="protein sequence ID" value="KAK5920116.1"/>
    <property type="molecule type" value="Genomic_DNA"/>
</dbReference>
<dbReference type="Proteomes" id="UP001331515">
    <property type="component" value="Unassembled WGS sequence"/>
</dbReference>
<reference evidence="2 3" key="1">
    <citation type="journal article" date="2023" name="Mol. Biol. Evol.">
        <title>Genomics of Secondarily Temperate Adaptation in the Only Non-Antarctic Icefish.</title>
        <authorList>
            <person name="Rivera-Colon A.G."/>
            <person name="Rayamajhi N."/>
            <person name="Minhas B.F."/>
            <person name="Madrigal G."/>
            <person name="Bilyk K.T."/>
            <person name="Yoon V."/>
            <person name="Hune M."/>
            <person name="Gregory S."/>
            <person name="Cheng C.H.C."/>
            <person name="Catchen J.M."/>
        </authorList>
    </citation>
    <scope>NUCLEOTIDE SEQUENCE [LARGE SCALE GENOMIC DNA]</scope>
    <source>
        <tissue evidence="2">White muscle</tissue>
    </source>
</reference>
<accession>A0AAN8DCF7</accession>
<sequence>MDAFQAKARCLAAGREVPVFEELRQPGEKAPARTKDFLRPENGHRGSTKGRLIRPTSSSQRQFMWTVVIAPREDTR</sequence>
<evidence type="ECO:0000313" key="3">
    <source>
        <dbReference type="Proteomes" id="UP001331515"/>
    </source>
</evidence>
<dbReference type="AlphaFoldDB" id="A0AAN8DCF7"/>
<comment type="caution">
    <text evidence="2">The sequence shown here is derived from an EMBL/GenBank/DDBJ whole genome shotgun (WGS) entry which is preliminary data.</text>
</comment>
<gene>
    <name evidence="2" type="ORF">CgunFtcFv8_023956</name>
</gene>
<feature type="compositionally biased region" description="Basic and acidic residues" evidence="1">
    <location>
        <begin position="25"/>
        <end position="44"/>
    </location>
</feature>
<proteinExistence type="predicted"/>
<evidence type="ECO:0000313" key="2">
    <source>
        <dbReference type="EMBL" id="KAK5920116.1"/>
    </source>
</evidence>